<proteinExistence type="predicted"/>
<protein>
    <recommendedName>
        <fullName evidence="3">F-box domain-containing protein</fullName>
    </recommendedName>
</protein>
<dbReference type="Gene3D" id="3.80.10.10">
    <property type="entry name" value="Ribonuclease Inhibitor"/>
    <property type="match status" value="1"/>
</dbReference>
<evidence type="ECO:0008006" key="3">
    <source>
        <dbReference type="Google" id="ProtNLM"/>
    </source>
</evidence>
<dbReference type="EMBL" id="JAACJL010000032">
    <property type="protein sequence ID" value="KAF4616167.1"/>
    <property type="molecule type" value="Genomic_DNA"/>
</dbReference>
<sequence length="474" mass="54513">MQHLAHRARPISTSMFPQSAPTGFPLTQGNERKAESIQAHVFCTLPVELQIEIFSMCAPSIPKIGEDTAPALLCRVCRAWRCVIAGTPRFWSTFLVEICTDSELRERLPTNDRPNLLPIVALWLDRSKNHFLDITLRNVPWTLGDVDLKILQLLWGCADRWRNVDFDIIHSNFQFMATTLPSSLPKVLPCLERLALRLKGPIQTDLRLKSNIPWHQISYLDILCSAAPLMTLDEFWDVLLQAQRLRSCSINLDCSFQQSIFRKIHTGELTVPSLNTLKMVLQCRTSSNLQEYLLTFLNHLDLPDLHTLELSWRFGDRETDPWQAERFTLLPFVQTISSHLRDLTLGYLPLNDTHLRECLAQLPHLTRLELCYSMLDTEEDYITYELLEALTPSSSDDVVLPCLHSLFLSSRGTKYNDSILLKLIDSRRDKSSGAAMLQILHVLRMNSVEEELRKRVDVWREEGMAITIENLRLL</sequence>
<reference evidence="1 2" key="1">
    <citation type="submission" date="2019-12" db="EMBL/GenBank/DDBJ databases">
        <authorList>
            <person name="Floudas D."/>
            <person name="Bentzer J."/>
            <person name="Ahren D."/>
            <person name="Johansson T."/>
            <person name="Persson P."/>
            <person name="Tunlid A."/>
        </authorList>
    </citation>
    <scope>NUCLEOTIDE SEQUENCE [LARGE SCALE GENOMIC DNA]</scope>
    <source>
        <strain evidence="1 2">CBS 102.39</strain>
    </source>
</reference>
<keyword evidence="2" id="KW-1185">Reference proteome</keyword>
<comment type="caution">
    <text evidence="1">The sequence shown here is derived from an EMBL/GenBank/DDBJ whole genome shotgun (WGS) entry which is preliminary data.</text>
</comment>
<dbReference type="InterPro" id="IPR032675">
    <property type="entry name" value="LRR_dom_sf"/>
</dbReference>
<gene>
    <name evidence="1" type="ORF">D9613_011421</name>
</gene>
<organism evidence="1 2">
    <name type="scientific">Agrocybe pediades</name>
    <dbReference type="NCBI Taxonomy" id="84607"/>
    <lineage>
        <taxon>Eukaryota</taxon>
        <taxon>Fungi</taxon>
        <taxon>Dikarya</taxon>
        <taxon>Basidiomycota</taxon>
        <taxon>Agaricomycotina</taxon>
        <taxon>Agaricomycetes</taxon>
        <taxon>Agaricomycetidae</taxon>
        <taxon>Agaricales</taxon>
        <taxon>Agaricineae</taxon>
        <taxon>Strophariaceae</taxon>
        <taxon>Agrocybe</taxon>
    </lineage>
</organism>
<name>A0A8H4VNJ0_9AGAR</name>
<evidence type="ECO:0000313" key="2">
    <source>
        <dbReference type="Proteomes" id="UP000521872"/>
    </source>
</evidence>
<dbReference type="Proteomes" id="UP000521872">
    <property type="component" value="Unassembled WGS sequence"/>
</dbReference>
<accession>A0A8H4VNJ0</accession>
<dbReference type="AlphaFoldDB" id="A0A8H4VNJ0"/>
<evidence type="ECO:0000313" key="1">
    <source>
        <dbReference type="EMBL" id="KAF4616167.1"/>
    </source>
</evidence>